<sequence>MELGFYGSLSANHQSAAPPGGKQCVRREAQDTNGRLWQCSGPSERPRGGSPDPPHEPHPGVMHSHSYSHSLRLSHSHKTPTRVSSHGGSTTPCPTRGWQDTASPWLWLLLLHATRYTSALFKLCHLILF</sequence>
<protein>
    <submittedName>
        <fullName evidence="2">Uncharacterized protein</fullName>
    </submittedName>
</protein>
<evidence type="ECO:0000313" key="2">
    <source>
        <dbReference type="EMBL" id="MPC10144.1"/>
    </source>
</evidence>
<evidence type="ECO:0000313" key="3">
    <source>
        <dbReference type="Proteomes" id="UP000324222"/>
    </source>
</evidence>
<proteinExistence type="predicted"/>
<feature type="region of interest" description="Disordered" evidence="1">
    <location>
        <begin position="1"/>
        <end position="97"/>
    </location>
</feature>
<organism evidence="2 3">
    <name type="scientific">Portunus trituberculatus</name>
    <name type="common">Swimming crab</name>
    <name type="synonym">Neptunus trituberculatus</name>
    <dbReference type="NCBI Taxonomy" id="210409"/>
    <lineage>
        <taxon>Eukaryota</taxon>
        <taxon>Metazoa</taxon>
        <taxon>Ecdysozoa</taxon>
        <taxon>Arthropoda</taxon>
        <taxon>Crustacea</taxon>
        <taxon>Multicrustacea</taxon>
        <taxon>Malacostraca</taxon>
        <taxon>Eumalacostraca</taxon>
        <taxon>Eucarida</taxon>
        <taxon>Decapoda</taxon>
        <taxon>Pleocyemata</taxon>
        <taxon>Brachyura</taxon>
        <taxon>Eubrachyura</taxon>
        <taxon>Portunoidea</taxon>
        <taxon>Portunidae</taxon>
        <taxon>Portuninae</taxon>
        <taxon>Portunus</taxon>
    </lineage>
</organism>
<accession>A0A5B7CNE1</accession>
<comment type="caution">
    <text evidence="2">The sequence shown here is derived from an EMBL/GenBank/DDBJ whole genome shotgun (WGS) entry which is preliminary data.</text>
</comment>
<feature type="compositionally biased region" description="Polar residues" evidence="1">
    <location>
        <begin position="81"/>
        <end position="97"/>
    </location>
</feature>
<evidence type="ECO:0000256" key="1">
    <source>
        <dbReference type="SAM" id="MobiDB-lite"/>
    </source>
</evidence>
<name>A0A5B7CNE1_PORTR</name>
<reference evidence="2 3" key="1">
    <citation type="submission" date="2019-05" db="EMBL/GenBank/DDBJ databases">
        <title>Another draft genome of Portunus trituberculatus and its Hox gene families provides insights of decapod evolution.</title>
        <authorList>
            <person name="Jeong J.-H."/>
            <person name="Song I."/>
            <person name="Kim S."/>
            <person name="Choi T."/>
            <person name="Kim D."/>
            <person name="Ryu S."/>
            <person name="Kim W."/>
        </authorList>
    </citation>
    <scope>NUCLEOTIDE SEQUENCE [LARGE SCALE GENOMIC DNA]</scope>
    <source>
        <tissue evidence="2">Muscle</tissue>
    </source>
</reference>
<keyword evidence="3" id="KW-1185">Reference proteome</keyword>
<gene>
    <name evidence="2" type="ORF">E2C01_002773</name>
</gene>
<dbReference type="AlphaFoldDB" id="A0A5B7CNE1"/>
<dbReference type="Proteomes" id="UP000324222">
    <property type="component" value="Unassembled WGS sequence"/>
</dbReference>
<dbReference type="EMBL" id="VSRR010000102">
    <property type="protein sequence ID" value="MPC10144.1"/>
    <property type="molecule type" value="Genomic_DNA"/>
</dbReference>